<dbReference type="PANTHER" id="PTHR43133:SF63">
    <property type="entry name" value="RNA POLYMERASE SIGMA FACTOR FECI-RELATED"/>
    <property type="match status" value="1"/>
</dbReference>
<dbReference type="InterPro" id="IPR007627">
    <property type="entry name" value="RNA_pol_sigma70_r2"/>
</dbReference>
<comment type="similarity">
    <text evidence="1">Belongs to the sigma-70 factor family. ECF subfamily.</text>
</comment>
<keyword evidence="3" id="KW-0731">Sigma factor</keyword>
<feature type="domain" description="RNA polymerase sigma factor 70 region 4 type 2" evidence="7">
    <location>
        <begin position="115"/>
        <end position="166"/>
    </location>
</feature>
<feature type="region of interest" description="Disordered" evidence="5">
    <location>
        <begin position="77"/>
        <end position="102"/>
    </location>
</feature>
<dbReference type="Pfam" id="PF04542">
    <property type="entry name" value="Sigma70_r2"/>
    <property type="match status" value="1"/>
</dbReference>
<dbReference type="InterPro" id="IPR014284">
    <property type="entry name" value="RNA_pol_sigma-70_dom"/>
</dbReference>
<dbReference type="InterPro" id="IPR013324">
    <property type="entry name" value="RNA_pol_sigma_r3/r4-like"/>
</dbReference>
<proteinExistence type="inferred from homology"/>
<gene>
    <name evidence="8" type="ORF">GCM10022268_08150</name>
</gene>
<evidence type="ECO:0000313" key="9">
    <source>
        <dbReference type="Proteomes" id="UP001500523"/>
    </source>
</evidence>
<dbReference type="InterPro" id="IPR013325">
    <property type="entry name" value="RNA_pol_sigma_r2"/>
</dbReference>
<keyword evidence="4" id="KW-0804">Transcription</keyword>
<protein>
    <recommendedName>
        <fullName evidence="10">RNA polymerase sigma-70 factor (ECF subfamily)</fullName>
    </recommendedName>
</protein>
<dbReference type="InterPro" id="IPR013249">
    <property type="entry name" value="RNA_pol_sigma70_r4_t2"/>
</dbReference>
<dbReference type="SUPFAM" id="SSF88946">
    <property type="entry name" value="Sigma2 domain of RNA polymerase sigma factors"/>
    <property type="match status" value="1"/>
</dbReference>
<evidence type="ECO:0000256" key="3">
    <source>
        <dbReference type="ARBA" id="ARBA00023082"/>
    </source>
</evidence>
<evidence type="ECO:0000256" key="4">
    <source>
        <dbReference type="ARBA" id="ARBA00023163"/>
    </source>
</evidence>
<sequence>MLSIQASADPTDLTTAGFVRHLGAVRRFFMKRAPIADVDDLVQDVAIRMHARRDGRPIDNIEGYLFQTAHSVLADRGRRAGSRCQSQHESLEDRHHPVEDRSPARVLEGKEQWTLLLAAIEELPARSRQAFILHRFEEMQYAAIALHMGITVSAVEKHIMKAIRHLAAAIA</sequence>
<evidence type="ECO:0000256" key="2">
    <source>
        <dbReference type="ARBA" id="ARBA00023015"/>
    </source>
</evidence>
<dbReference type="Pfam" id="PF08281">
    <property type="entry name" value="Sigma70_r4_2"/>
    <property type="match status" value="1"/>
</dbReference>
<dbReference type="CDD" id="cd06171">
    <property type="entry name" value="Sigma70_r4"/>
    <property type="match status" value="1"/>
</dbReference>
<evidence type="ECO:0000256" key="5">
    <source>
        <dbReference type="SAM" id="MobiDB-lite"/>
    </source>
</evidence>
<organism evidence="8 9">
    <name type="scientific">Sphingomonas cynarae</name>
    <dbReference type="NCBI Taxonomy" id="930197"/>
    <lineage>
        <taxon>Bacteria</taxon>
        <taxon>Pseudomonadati</taxon>
        <taxon>Pseudomonadota</taxon>
        <taxon>Alphaproteobacteria</taxon>
        <taxon>Sphingomonadales</taxon>
        <taxon>Sphingomonadaceae</taxon>
        <taxon>Sphingomonas</taxon>
    </lineage>
</organism>
<comment type="caution">
    <text evidence="8">The sequence shown here is derived from an EMBL/GenBank/DDBJ whole genome shotgun (WGS) entry which is preliminary data.</text>
</comment>
<evidence type="ECO:0000313" key="8">
    <source>
        <dbReference type="EMBL" id="GAA3700503.1"/>
    </source>
</evidence>
<dbReference type="Gene3D" id="1.10.1740.10">
    <property type="match status" value="1"/>
</dbReference>
<accession>A0ABP7D4C5</accession>
<name>A0ABP7D4C5_9SPHN</name>
<feature type="compositionally biased region" description="Basic and acidic residues" evidence="5">
    <location>
        <begin position="89"/>
        <end position="102"/>
    </location>
</feature>
<dbReference type="PANTHER" id="PTHR43133">
    <property type="entry name" value="RNA POLYMERASE ECF-TYPE SIGMA FACTO"/>
    <property type="match status" value="1"/>
</dbReference>
<keyword evidence="2" id="KW-0805">Transcription regulation</keyword>
<dbReference type="InterPro" id="IPR039425">
    <property type="entry name" value="RNA_pol_sigma-70-like"/>
</dbReference>
<reference evidence="9" key="1">
    <citation type="journal article" date="2019" name="Int. J. Syst. Evol. Microbiol.">
        <title>The Global Catalogue of Microorganisms (GCM) 10K type strain sequencing project: providing services to taxonomists for standard genome sequencing and annotation.</title>
        <authorList>
            <consortium name="The Broad Institute Genomics Platform"/>
            <consortium name="The Broad Institute Genome Sequencing Center for Infectious Disease"/>
            <person name="Wu L."/>
            <person name="Ma J."/>
        </authorList>
    </citation>
    <scope>NUCLEOTIDE SEQUENCE [LARGE SCALE GENOMIC DNA]</scope>
    <source>
        <strain evidence="9">JCM 17498</strain>
    </source>
</reference>
<dbReference type="Gene3D" id="1.10.10.10">
    <property type="entry name" value="Winged helix-like DNA-binding domain superfamily/Winged helix DNA-binding domain"/>
    <property type="match status" value="1"/>
</dbReference>
<evidence type="ECO:0000256" key="1">
    <source>
        <dbReference type="ARBA" id="ARBA00010641"/>
    </source>
</evidence>
<evidence type="ECO:0000259" key="7">
    <source>
        <dbReference type="Pfam" id="PF08281"/>
    </source>
</evidence>
<keyword evidence="9" id="KW-1185">Reference proteome</keyword>
<dbReference type="InterPro" id="IPR036388">
    <property type="entry name" value="WH-like_DNA-bd_sf"/>
</dbReference>
<evidence type="ECO:0008006" key="10">
    <source>
        <dbReference type="Google" id="ProtNLM"/>
    </source>
</evidence>
<feature type="domain" description="RNA polymerase sigma-70 region 2" evidence="6">
    <location>
        <begin position="20"/>
        <end position="81"/>
    </location>
</feature>
<dbReference type="RefSeq" id="WP_344692116.1">
    <property type="nucleotide sequence ID" value="NZ_BAABBF010000002.1"/>
</dbReference>
<dbReference type="EMBL" id="BAABBF010000002">
    <property type="protein sequence ID" value="GAA3700503.1"/>
    <property type="molecule type" value="Genomic_DNA"/>
</dbReference>
<dbReference type="NCBIfam" id="TIGR02937">
    <property type="entry name" value="sigma70-ECF"/>
    <property type="match status" value="1"/>
</dbReference>
<evidence type="ECO:0000259" key="6">
    <source>
        <dbReference type="Pfam" id="PF04542"/>
    </source>
</evidence>
<dbReference type="SUPFAM" id="SSF88659">
    <property type="entry name" value="Sigma3 and sigma4 domains of RNA polymerase sigma factors"/>
    <property type="match status" value="1"/>
</dbReference>
<dbReference type="Proteomes" id="UP001500523">
    <property type="component" value="Unassembled WGS sequence"/>
</dbReference>